<comment type="caution">
    <text evidence="3">The sequence shown here is derived from an EMBL/GenBank/DDBJ whole genome shotgun (WGS) entry which is preliminary data.</text>
</comment>
<dbReference type="InterPro" id="IPR011650">
    <property type="entry name" value="Peptidase_M20_dimer"/>
</dbReference>
<feature type="chain" id="PRO_5045716174" evidence="1">
    <location>
        <begin position="25"/>
        <end position="546"/>
    </location>
</feature>
<feature type="domain" description="Peptidase M20 dimerisation" evidence="2">
    <location>
        <begin position="222"/>
        <end position="320"/>
    </location>
</feature>
<evidence type="ECO:0000313" key="4">
    <source>
        <dbReference type="Proteomes" id="UP000640426"/>
    </source>
</evidence>
<dbReference type="SUPFAM" id="SSF53187">
    <property type="entry name" value="Zn-dependent exopeptidases"/>
    <property type="match status" value="1"/>
</dbReference>
<feature type="signal peptide" evidence="1">
    <location>
        <begin position="1"/>
        <end position="24"/>
    </location>
</feature>
<dbReference type="RefSeq" id="WP_199037052.1">
    <property type="nucleotide sequence ID" value="NZ_JAELXS010000004.1"/>
</dbReference>
<name>A0ABS0XP94_9SPHN</name>
<dbReference type="NCBIfam" id="TIGR01891">
    <property type="entry name" value="amidohydrolases"/>
    <property type="match status" value="1"/>
</dbReference>
<dbReference type="PANTHER" id="PTHR30575:SF0">
    <property type="entry name" value="XAA-ARG DIPEPTIDASE"/>
    <property type="match status" value="1"/>
</dbReference>
<evidence type="ECO:0000313" key="3">
    <source>
        <dbReference type="EMBL" id="MBJ6121861.1"/>
    </source>
</evidence>
<dbReference type="SUPFAM" id="SSF55031">
    <property type="entry name" value="Bacterial exopeptidase dimerisation domain"/>
    <property type="match status" value="1"/>
</dbReference>
<gene>
    <name evidence="3" type="ORF">JAO74_08665</name>
</gene>
<dbReference type="PANTHER" id="PTHR30575">
    <property type="entry name" value="PEPTIDASE M20"/>
    <property type="match status" value="1"/>
</dbReference>
<dbReference type="Gene3D" id="3.40.630.10">
    <property type="entry name" value="Zn peptidases"/>
    <property type="match status" value="1"/>
</dbReference>
<proteinExistence type="predicted"/>
<accession>A0ABS0XP94</accession>
<evidence type="ECO:0000256" key="1">
    <source>
        <dbReference type="SAM" id="SignalP"/>
    </source>
</evidence>
<dbReference type="EMBL" id="JAELXS010000004">
    <property type="protein sequence ID" value="MBJ6121861.1"/>
    <property type="molecule type" value="Genomic_DNA"/>
</dbReference>
<evidence type="ECO:0000259" key="2">
    <source>
        <dbReference type="Pfam" id="PF07687"/>
    </source>
</evidence>
<dbReference type="Proteomes" id="UP000640426">
    <property type="component" value="Unassembled WGS sequence"/>
</dbReference>
<keyword evidence="1" id="KW-0732">Signal</keyword>
<keyword evidence="4" id="KW-1185">Reference proteome</keyword>
<organism evidence="3 4">
    <name type="scientific">Sphingomonas mollis</name>
    <dbReference type="NCBI Taxonomy" id="2795726"/>
    <lineage>
        <taxon>Bacteria</taxon>
        <taxon>Pseudomonadati</taxon>
        <taxon>Pseudomonadota</taxon>
        <taxon>Alphaproteobacteria</taxon>
        <taxon>Sphingomonadales</taxon>
        <taxon>Sphingomonadaceae</taxon>
        <taxon>Sphingomonas</taxon>
    </lineage>
</organism>
<sequence length="546" mass="58142">MADTRILAAALVGAGICTTPAAAAAPQAAAPSPTGASAAMKQQAIADVEAHAKLIQQMVDSLFSFAEPGFQEFQTMEYLTGILKKEGFTITRGVAGIPTAWTATWGTGGPLVALGSDVDGLLGLSQYPGSPTLKPMVAGAPGHGEGHNSGMPMMIAAAIAAKNVMVKNRIPGRMMLWPGVAEELLATKAWYVRDGLFRGVDMSIFAHVSSDFSTGWGNSGNNALVSAEYTFHGKTAHAAGMPWEGRSALDGVEVMDVAWNMRREHLPVTQRSHYVITNGGGQPNIVPDLATVWYYFRDLDFGSVRDLYTTGNEIADAAAKATGTTVEHKLLGYAAPNYGNKPLAEAAYANIKAVGMPTWSADDQAFARTVQETNKRTIKALPTTVADLSTPANRERSLGGGSDDIGDIMWTVPTITVRYPSNIPSMIGHNVLSAIAMATPIAHKGAVAGAKAVSMTVLDIMTTPQLVADAKAFQQDVQFKDQKYDPVVTANDPPAIHLNKEIMERMRPEMKKFYYNPAKYPTYLDQLGIKYPAVAQPVGTATPEAK</sequence>
<protein>
    <submittedName>
        <fullName evidence="3">Amidohydrolase</fullName>
    </submittedName>
</protein>
<dbReference type="InterPro" id="IPR036264">
    <property type="entry name" value="Bact_exopeptidase_dim_dom"/>
</dbReference>
<reference evidence="4" key="1">
    <citation type="submission" date="2020-12" db="EMBL/GenBank/DDBJ databases">
        <title>Hymenobacter sp.</title>
        <authorList>
            <person name="Kim M.K."/>
        </authorList>
    </citation>
    <scope>NUCLEOTIDE SEQUENCE [LARGE SCALE GENOMIC DNA]</scope>
    <source>
        <strain evidence="4">BT553</strain>
    </source>
</reference>
<dbReference type="InterPro" id="IPR017439">
    <property type="entry name" value="Amidohydrolase"/>
</dbReference>
<dbReference type="Pfam" id="PF07687">
    <property type="entry name" value="M20_dimer"/>
    <property type="match status" value="1"/>
</dbReference>
<dbReference type="Gene3D" id="3.30.70.360">
    <property type="match status" value="1"/>
</dbReference>
<dbReference type="InterPro" id="IPR052030">
    <property type="entry name" value="Peptidase_M20/M20A_hydrolases"/>
</dbReference>